<dbReference type="GO" id="GO:0005886">
    <property type="term" value="C:plasma membrane"/>
    <property type="evidence" value="ECO:0007669"/>
    <property type="project" value="UniProtKB-SubCell"/>
</dbReference>
<keyword evidence="7 12" id="KW-0812">Transmembrane</keyword>
<dbReference type="Proteomes" id="UP000217465">
    <property type="component" value="Unassembled WGS sequence"/>
</dbReference>
<feature type="transmembrane region" description="Helical" evidence="12">
    <location>
        <begin position="97"/>
        <end position="119"/>
    </location>
</feature>
<dbReference type="PANTHER" id="PTHR43298:SF4">
    <property type="entry name" value="DRUG_SODIUM ANTIPORTER"/>
    <property type="match status" value="1"/>
</dbReference>
<dbReference type="GO" id="GO:0006811">
    <property type="term" value="P:monoatomic ion transport"/>
    <property type="evidence" value="ECO:0007669"/>
    <property type="project" value="UniProtKB-KW"/>
</dbReference>
<dbReference type="InterPro" id="IPR002528">
    <property type="entry name" value="MATE_fam"/>
</dbReference>
<feature type="transmembrane region" description="Helical" evidence="12">
    <location>
        <begin position="385"/>
        <end position="407"/>
    </location>
</feature>
<evidence type="ECO:0000256" key="6">
    <source>
        <dbReference type="ARBA" id="ARBA00022475"/>
    </source>
</evidence>
<evidence type="ECO:0000256" key="8">
    <source>
        <dbReference type="ARBA" id="ARBA00022989"/>
    </source>
</evidence>
<keyword evidence="4" id="KW-0813">Transport</keyword>
<evidence type="ECO:0000256" key="4">
    <source>
        <dbReference type="ARBA" id="ARBA00022448"/>
    </source>
</evidence>
<name>A0A854WH07_9STRE</name>
<comment type="function">
    <text evidence="1">Multidrug efflux pump.</text>
</comment>
<accession>A0A854WH07</accession>
<keyword evidence="6" id="KW-1003">Cell membrane</keyword>
<evidence type="ECO:0000256" key="11">
    <source>
        <dbReference type="ARBA" id="ARBA00031636"/>
    </source>
</evidence>
<sequence length="439" mass="47327">MRGPLVSFIDGIMQNENRRNILNIALPAMAENFLQMLMGFVDNYLVAQVSLVAVSGVSLANNLITVYQALFIALGSAVSSLLARSMGKKDQLQSQKLMADAITLTLVVSLALGILTVLAKSWLLTLFGAEAQVVAVGGSYLSVVGGLVSSLAMMTSLGAILRATGQTRIPMWVSLFANLLNGLMSASSVFLFHWGVVGVAWSTVLARLIGILLLLYFLPVRIIISNMNFRMNLEILGLAMPSAGERLMMRLGDLLIMTIIVSYGTSVYAGNAIGETISQFTYMPGMAVATATIIGVASLLGKENPIEVNKYIKEAFMLSTILMLIFSILIYISGNWLSGQFTTNVVAIKSSLVVLLFSLLGTPFTSGTLIYTAVWQGLGNAKIPFYATTLGMWIIRILGGFILGSVIGLGLSGIWIATVLDNMTRFLLLKSLYKKYKKL</sequence>
<dbReference type="InterPro" id="IPR048279">
    <property type="entry name" value="MdtK-like"/>
</dbReference>
<feature type="transmembrane region" description="Helical" evidence="12">
    <location>
        <begin position="280"/>
        <end position="300"/>
    </location>
</feature>
<dbReference type="InterPro" id="IPR050222">
    <property type="entry name" value="MATE_MdtK"/>
</dbReference>
<dbReference type="PIRSF" id="PIRSF006603">
    <property type="entry name" value="DinF"/>
    <property type="match status" value="1"/>
</dbReference>
<comment type="subcellular location">
    <subcellularLocation>
        <location evidence="2">Cell membrane</location>
        <topology evidence="2">Multi-pass membrane protein</topology>
    </subcellularLocation>
</comment>
<feature type="transmembrane region" description="Helical" evidence="12">
    <location>
        <begin position="139"/>
        <end position="160"/>
    </location>
</feature>
<dbReference type="Pfam" id="PF01554">
    <property type="entry name" value="MatE"/>
    <property type="match status" value="2"/>
</dbReference>
<keyword evidence="8 12" id="KW-1133">Transmembrane helix</keyword>
<feature type="transmembrane region" description="Helical" evidence="12">
    <location>
        <begin position="312"/>
        <end position="332"/>
    </location>
</feature>
<evidence type="ECO:0000256" key="5">
    <source>
        <dbReference type="ARBA" id="ARBA00022449"/>
    </source>
</evidence>
<evidence type="ECO:0000256" key="7">
    <source>
        <dbReference type="ARBA" id="ARBA00022692"/>
    </source>
</evidence>
<feature type="transmembrane region" description="Helical" evidence="12">
    <location>
        <begin position="352"/>
        <end position="373"/>
    </location>
</feature>
<evidence type="ECO:0000313" key="13">
    <source>
        <dbReference type="EMBL" id="PCH12988.1"/>
    </source>
</evidence>
<reference evidence="13 14" key="1">
    <citation type="submission" date="2016-06" db="EMBL/GenBank/DDBJ databases">
        <authorList>
            <person name="Haines A.N."/>
            <person name="Council K.R."/>
        </authorList>
    </citation>
    <scope>NUCLEOTIDE SEQUENCE [LARGE SCALE GENOMIC DNA]</scope>
    <source>
        <strain evidence="13 14">SP158-29</strain>
    </source>
</reference>
<evidence type="ECO:0000256" key="1">
    <source>
        <dbReference type="ARBA" id="ARBA00003408"/>
    </source>
</evidence>
<feature type="transmembrane region" description="Helical" evidence="12">
    <location>
        <begin position="254"/>
        <end position="274"/>
    </location>
</feature>
<feature type="transmembrane region" description="Helical" evidence="12">
    <location>
        <begin position="21"/>
        <end position="46"/>
    </location>
</feature>
<dbReference type="RefSeq" id="WP_096633456.1">
    <property type="nucleotide sequence ID" value="NZ_NSGR01000006.1"/>
</dbReference>
<keyword evidence="9" id="KW-0406">Ion transport</keyword>
<dbReference type="GO" id="GO:0015297">
    <property type="term" value="F:antiporter activity"/>
    <property type="evidence" value="ECO:0007669"/>
    <property type="project" value="UniProtKB-KW"/>
</dbReference>
<evidence type="ECO:0000256" key="9">
    <source>
        <dbReference type="ARBA" id="ARBA00023065"/>
    </source>
</evidence>
<keyword evidence="5" id="KW-0050">Antiport</keyword>
<dbReference type="EMBL" id="NSGR01000006">
    <property type="protein sequence ID" value="PCH12988.1"/>
    <property type="molecule type" value="Genomic_DNA"/>
</dbReference>
<feature type="transmembrane region" description="Helical" evidence="12">
    <location>
        <begin position="66"/>
        <end position="85"/>
    </location>
</feature>
<feature type="transmembrane region" description="Helical" evidence="12">
    <location>
        <begin position="204"/>
        <end position="224"/>
    </location>
</feature>
<gene>
    <name evidence="13" type="primary">norM</name>
    <name evidence="13" type="ORF">A9Y57_00757</name>
</gene>
<evidence type="ECO:0000256" key="12">
    <source>
        <dbReference type="SAM" id="Phobius"/>
    </source>
</evidence>
<dbReference type="AlphaFoldDB" id="A0A854WH07"/>
<dbReference type="PANTHER" id="PTHR43298">
    <property type="entry name" value="MULTIDRUG RESISTANCE PROTEIN NORM-RELATED"/>
    <property type="match status" value="1"/>
</dbReference>
<evidence type="ECO:0000256" key="3">
    <source>
        <dbReference type="ARBA" id="ARBA00020268"/>
    </source>
</evidence>
<feature type="transmembrane region" description="Helical" evidence="12">
    <location>
        <begin position="172"/>
        <end position="192"/>
    </location>
</feature>
<comment type="caution">
    <text evidence="13">The sequence shown here is derived from an EMBL/GenBank/DDBJ whole genome shotgun (WGS) entry which is preliminary data.</text>
</comment>
<evidence type="ECO:0000256" key="2">
    <source>
        <dbReference type="ARBA" id="ARBA00004651"/>
    </source>
</evidence>
<evidence type="ECO:0000313" key="14">
    <source>
        <dbReference type="Proteomes" id="UP000217465"/>
    </source>
</evidence>
<dbReference type="GO" id="GO:0042910">
    <property type="term" value="F:xenobiotic transmembrane transporter activity"/>
    <property type="evidence" value="ECO:0007669"/>
    <property type="project" value="InterPro"/>
</dbReference>
<proteinExistence type="predicted"/>
<dbReference type="NCBIfam" id="TIGR00797">
    <property type="entry name" value="matE"/>
    <property type="match status" value="1"/>
</dbReference>
<protein>
    <recommendedName>
        <fullName evidence="3">Probable multidrug resistance protein NorM</fullName>
    </recommendedName>
    <alternativeName>
        <fullName evidence="11">Multidrug-efflux transporter</fullName>
    </alternativeName>
</protein>
<organism evidence="13 14">
    <name type="scientific">Streptococcus parauberis</name>
    <dbReference type="NCBI Taxonomy" id="1348"/>
    <lineage>
        <taxon>Bacteria</taxon>
        <taxon>Bacillati</taxon>
        <taxon>Bacillota</taxon>
        <taxon>Bacilli</taxon>
        <taxon>Lactobacillales</taxon>
        <taxon>Streptococcaceae</taxon>
        <taxon>Streptococcus</taxon>
    </lineage>
</organism>
<evidence type="ECO:0000256" key="10">
    <source>
        <dbReference type="ARBA" id="ARBA00023136"/>
    </source>
</evidence>
<keyword evidence="10 12" id="KW-0472">Membrane</keyword>